<dbReference type="KEGG" id="lrs:PX52LOC_06739"/>
<organism evidence="1 2">
    <name type="scientific">Limnoglobus roseus</name>
    <dbReference type="NCBI Taxonomy" id="2598579"/>
    <lineage>
        <taxon>Bacteria</taxon>
        <taxon>Pseudomonadati</taxon>
        <taxon>Planctomycetota</taxon>
        <taxon>Planctomycetia</taxon>
        <taxon>Gemmatales</taxon>
        <taxon>Gemmataceae</taxon>
        <taxon>Limnoglobus</taxon>
    </lineage>
</organism>
<sequence>MIDGLPAFPDEVPADDWQELRLSLTGGMITIRRTGADFRCVTWGTSDDGLRHSWDKLCLALATVVAGEIVENGVAQPPAEFAKRVGLT</sequence>
<keyword evidence="2" id="KW-1185">Reference proteome</keyword>
<evidence type="ECO:0000313" key="2">
    <source>
        <dbReference type="Proteomes" id="UP000324974"/>
    </source>
</evidence>
<evidence type="ECO:0000313" key="1">
    <source>
        <dbReference type="EMBL" id="QEL19662.1"/>
    </source>
</evidence>
<dbReference type="Proteomes" id="UP000324974">
    <property type="component" value="Chromosome"/>
</dbReference>
<accession>A0A5C1API8</accession>
<protein>
    <submittedName>
        <fullName evidence="1">Uncharacterized protein</fullName>
    </submittedName>
</protein>
<proteinExistence type="predicted"/>
<reference evidence="2" key="1">
    <citation type="submission" date="2019-08" db="EMBL/GenBank/DDBJ databases">
        <title>Limnoglobus roseus gen. nov., sp. nov., a novel freshwater planctomycete with a giant genome from the family Gemmataceae.</title>
        <authorList>
            <person name="Kulichevskaya I.S."/>
            <person name="Naumoff D.G."/>
            <person name="Miroshnikov K."/>
            <person name="Ivanova A."/>
            <person name="Philippov D.A."/>
            <person name="Hakobyan A."/>
            <person name="Rijpstra I.C."/>
            <person name="Sinninghe Damste J.S."/>
            <person name="Liesack W."/>
            <person name="Dedysh S.N."/>
        </authorList>
    </citation>
    <scope>NUCLEOTIDE SEQUENCE [LARGE SCALE GENOMIC DNA]</scope>
    <source>
        <strain evidence="2">PX52</strain>
    </source>
</reference>
<name>A0A5C1API8_9BACT</name>
<gene>
    <name evidence="1" type="ORF">PX52LOC_06739</name>
</gene>
<dbReference type="AlphaFoldDB" id="A0A5C1API8"/>
<dbReference type="EMBL" id="CP042425">
    <property type="protein sequence ID" value="QEL19662.1"/>
    <property type="molecule type" value="Genomic_DNA"/>
</dbReference>